<dbReference type="PRINTS" id="PR00463">
    <property type="entry name" value="EP450I"/>
</dbReference>
<evidence type="ECO:0000256" key="1">
    <source>
        <dbReference type="ARBA" id="ARBA00001971"/>
    </source>
</evidence>
<evidence type="ECO:0000256" key="8">
    <source>
        <dbReference type="PIRSR" id="PIRSR602401-1"/>
    </source>
</evidence>
<evidence type="ECO:0000256" key="2">
    <source>
        <dbReference type="ARBA" id="ARBA00010617"/>
    </source>
</evidence>
<dbReference type="InterPro" id="IPR050476">
    <property type="entry name" value="Insect_CytP450_Detox"/>
</dbReference>
<sequence length="566" mass="65523">MAFIFLSFIFAIFLSFLIHSIYNRRQKLKLRAKIGLDGPEPHWFLGNLKDIIDLTTRMGYNNAQEWHLQMRKKYGDRYAIFFGQQLSIFLCNEDDIKEVFIRNFSNFSDRGVVDIFRETKLNASLLQNTYADGWKHVRSAIAPIFSTGKMKAMHETMNTKIGTLLEILEEKSESGEKWDIYDDFQGLTLDVIGKCAFAIDSNCQRDRNDVFYVEARNFITNIDLRQNPLIGTSIIIPELMWLWKLLYRFTGLASAELPMVGGLHNVYKRRRGGEGSDSVDLLKLLLDREDDKTNGMTKKEVIENCFAFLLAGYETTSTALTYCAYLLSRYPEVQQRLYEEIEETKRTKHGLDYDSIHQMKYLDAVYKESLRYYPPVIHFISRTCLSDITINDQFYPKGCLVTVQANTVHRNKANWENPDKFDPDRFLESAESNQLKWIPFGIGPRYCVGMRFAEMEFKTTIVKLIEKFELSRIEGEPDLIPDCNGVIMRPKDPVRLSLKLRKQNKSTKIDFNVAPASKLIPTNKDLAKTEISVVTANVTDYKVREQHNFVESQLVLPPKQAVLLKL</sequence>
<dbReference type="OrthoDB" id="2789670at2759"/>
<keyword evidence="4 8" id="KW-0479">Metal-binding</keyword>
<feature type="binding site" description="axial binding residue" evidence="8">
    <location>
        <position position="447"/>
    </location>
    <ligand>
        <name>heme</name>
        <dbReference type="ChEBI" id="CHEBI:30413"/>
    </ligand>
    <ligandPart>
        <name>Fe</name>
        <dbReference type="ChEBI" id="CHEBI:18248"/>
    </ligandPart>
</feature>
<dbReference type="CDD" id="cd11055">
    <property type="entry name" value="CYP3A-like"/>
    <property type="match status" value="1"/>
</dbReference>
<accession>E3M874</accession>
<dbReference type="KEGG" id="crq:GCK72_008735"/>
<evidence type="ECO:0000256" key="4">
    <source>
        <dbReference type="ARBA" id="ARBA00022723"/>
    </source>
</evidence>
<dbReference type="PANTHER" id="PTHR24292:SF102">
    <property type="entry name" value="CYTOCHROME P450 FAMILY-RELATED"/>
    <property type="match status" value="1"/>
</dbReference>
<dbReference type="HOGENOM" id="CLU_001570_5_2_1"/>
<dbReference type="PANTHER" id="PTHR24292">
    <property type="entry name" value="CYTOCHROME P450"/>
    <property type="match status" value="1"/>
</dbReference>
<dbReference type="GO" id="GO:0016705">
    <property type="term" value="F:oxidoreductase activity, acting on paired donors, with incorporation or reduction of molecular oxygen"/>
    <property type="evidence" value="ECO:0007669"/>
    <property type="project" value="InterPro"/>
</dbReference>
<dbReference type="EMBL" id="DS268428">
    <property type="protein sequence ID" value="EFO94361.1"/>
    <property type="molecule type" value="Genomic_DNA"/>
</dbReference>
<dbReference type="STRING" id="31234.E3M874"/>
<dbReference type="OMA" id="MQTINEC"/>
<dbReference type="eggNOG" id="KOG0471">
    <property type="taxonomic scope" value="Eukaryota"/>
</dbReference>
<keyword evidence="11" id="KW-1185">Reference proteome</keyword>
<evidence type="ECO:0000313" key="10">
    <source>
        <dbReference type="EMBL" id="EFO94361.1"/>
    </source>
</evidence>
<organism evidence="11">
    <name type="scientific">Caenorhabditis remanei</name>
    <name type="common">Caenorhabditis vulgaris</name>
    <dbReference type="NCBI Taxonomy" id="31234"/>
    <lineage>
        <taxon>Eukaryota</taxon>
        <taxon>Metazoa</taxon>
        <taxon>Ecdysozoa</taxon>
        <taxon>Nematoda</taxon>
        <taxon>Chromadorea</taxon>
        <taxon>Rhabditida</taxon>
        <taxon>Rhabditina</taxon>
        <taxon>Rhabditomorpha</taxon>
        <taxon>Rhabditoidea</taxon>
        <taxon>Rhabditidae</taxon>
        <taxon>Peloderinae</taxon>
        <taxon>Caenorhabditis</taxon>
    </lineage>
</organism>
<dbReference type="CTD" id="9806678"/>
<proteinExistence type="inferred from homology"/>
<evidence type="ECO:0000256" key="6">
    <source>
        <dbReference type="ARBA" id="ARBA00023004"/>
    </source>
</evidence>
<evidence type="ECO:0000256" key="9">
    <source>
        <dbReference type="RuleBase" id="RU000461"/>
    </source>
</evidence>
<keyword evidence="7 9" id="KW-0503">Monooxygenase</keyword>
<dbReference type="PROSITE" id="PS00086">
    <property type="entry name" value="CYTOCHROME_P450"/>
    <property type="match status" value="1"/>
</dbReference>
<keyword evidence="5 9" id="KW-0560">Oxidoreductase</keyword>
<keyword evidence="3 8" id="KW-0349">Heme</keyword>
<dbReference type="GO" id="GO:0005506">
    <property type="term" value="F:iron ion binding"/>
    <property type="evidence" value="ECO:0007669"/>
    <property type="project" value="InterPro"/>
</dbReference>
<keyword evidence="6 8" id="KW-0408">Iron</keyword>
<name>E3M874_CAERE</name>
<dbReference type="Proteomes" id="UP000008281">
    <property type="component" value="Unassembled WGS sequence"/>
</dbReference>
<evidence type="ECO:0000256" key="7">
    <source>
        <dbReference type="ARBA" id="ARBA00023033"/>
    </source>
</evidence>
<dbReference type="FunFam" id="1.10.630.10:FF:000182">
    <property type="entry name" value="Cytochrome P450 3A4"/>
    <property type="match status" value="1"/>
</dbReference>
<dbReference type="InterPro" id="IPR017972">
    <property type="entry name" value="Cyt_P450_CS"/>
</dbReference>
<comment type="similarity">
    <text evidence="2 9">Belongs to the cytochrome P450 family.</text>
</comment>
<dbReference type="GO" id="GO:0020037">
    <property type="term" value="F:heme binding"/>
    <property type="evidence" value="ECO:0007669"/>
    <property type="project" value="InterPro"/>
</dbReference>
<dbReference type="InterPro" id="IPR036396">
    <property type="entry name" value="Cyt_P450_sf"/>
</dbReference>
<evidence type="ECO:0000256" key="3">
    <source>
        <dbReference type="ARBA" id="ARBA00022617"/>
    </source>
</evidence>
<dbReference type="InParanoid" id="E3M874"/>
<dbReference type="RefSeq" id="XP_003107540.2">
    <property type="nucleotide sequence ID" value="XM_003107492.2"/>
</dbReference>
<evidence type="ECO:0000256" key="5">
    <source>
        <dbReference type="ARBA" id="ARBA00023002"/>
    </source>
</evidence>
<reference evidence="10" key="1">
    <citation type="submission" date="2007-07" db="EMBL/GenBank/DDBJ databases">
        <title>PCAP assembly of the Caenorhabditis remanei genome.</title>
        <authorList>
            <consortium name="The Caenorhabditis remanei Sequencing Consortium"/>
            <person name="Wilson R.K."/>
        </authorList>
    </citation>
    <scope>NUCLEOTIDE SEQUENCE [LARGE SCALE GENOMIC DNA]</scope>
    <source>
        <strain evidence="10">PB4641</strain>
    </source>
</reference>
<dbReference type="InterPro" id="IPR002401">
    <property type="entry name" value="Cyt_P450_E_grp-I"/>
</dbReference>
<evidence type="ECO:0000313" key="11">
    <source>
        <dbReference type="Proteomes" id="UP000008281"/>
    </source>
</evidence>
<dbReference type="Gene3D" id="1.10.630.10">
    <property type="entry name" value="Cytochrome P450"/>
    <property type="match status" value="1"/>
</dbReference>
<dbReference type="eggNOG" id="KOG0158">
    <property type="taxonomic scope" value="Eukaryota"/>
</dbReference>
<dbReference type="GeneID" id="9806678"/>
<dbReference type="Pfam" id="PF00067">
    <property type="entry name" value="p450"/>
    <property type="match status" value="1"/>
</dbReference>
<dbReference type="InterPro" id="IPR001128">
    <property type="entry name" value="Cyt_P450"/>
</dbReference>
<gene>
    <name evidence="10" type="ORF">CRE_13323</name>
</gene>
<protein>
    <submittedName>
        <fullName evidence="10">Uncharacterized protein</fullName>
    </submittedName>
</protein>
<dbReference type="GO" id="GO:0004497">
    <property type="term" value="F:monooxygenase activity"/>
    <property type="evidence" value="ECO:0007669"/>
    <property type="project" value="UniProtKB-KW"/>
</dbReference>
<dbReference type="PRINTS" id="PR00385">
    <property type="entry name" value="P450"/>
</dbReference>
<comment type="cofactor">
    <cofactor evidence="1 8">
        <name>heme</name>
        <dbReference type="ChEBI" id="CHEBI:30413"/>
    </cofactor>
</comment>
<dbReference type="SUPFAM" id="SSF48264">
    <property type="entry name" value="Cytochrome P450"/>
    <property type="match status" value="1"/>
</dbReference>
<dbReference type="AlphaFoldDB" id="E3M874"/>